<dbReference type="Pfam" id="PF13326">
    <property type="entry name" value="PSII_Pbs27"/>
    <property type="match status" value="1"/>
</dbReference>
<dbReference type="EMBL" id="CAMXCT020000367">
    <property type="protein sequence ID" value="CAL1131184.1"/>
    <property type="molecule type" value="Genomic_DNA"/>
</dbReference>
<evidence type="ECO:0000313" key="3">
    <source>
        <dbReference type="Proteomes" id="UP001152797"/>
    </source>
</evidence>
<dbReference type="InterPro" id="IPR038450">
    <property type="entry name" value="PSII_Psb27_sf"/>
</dbReference>
<reference evidence="2 3" key="2">
    <citation type="submission" date="2024-05" db="EMBL/GenBank/DDBJ databases">
        <authorList>
            <person name="Chen Y."/>
            <person name="Shah S."/>
            <person name="Dougan E. K."/>
            <person name="Thang M."/>
            <person name="Chan C."/>
        </authorList>
    </citation>
    <scope>NUCLEOTIDE SEQUENCE [LARGE SCALE GENOMIC DNA]</scope>
</reference>
<dbReference type="EMBL" id="CAMXCT030000367">
    <property type="protein sequence ID" value="CAL4765121.1"/>
    <property type="molecule type" value="Genomic_DNA"/>
</dbReference>
<dbReference type="PANTHER" id="PTHR34041:SF1">
    <property type="entry name" value="PHOTOSYSTEM II REPAIR PROTEIN PSB27-H1, CHLOROPLASTIC"/>
    <property type="match status" value="1"/>
</dbReference>
<dbReference type="GO" id="GO:0009523">
    <property type="term" value="C:photosystem II"/>
    <property type="evidence" value="ECO:0007669"/>
    <property type="project" value="InterPro"/>
</dbReference>
<name>A0A9P1FI08_9DINO</name>
<keyword evidence="3" id="KW-1185">Reference proteome</keyword>
<dbReference type="Gene3D" id="1.20.58.810">
    <property type="entry name" value="Photosystem II Pbs27"/>
    <property type="match status" value="1"/>
</dbReference>
<proteinExistence type="inferred from homology"/>
<dbReference type="EMBL" id="CAMXCT010000367">
    <property type="protein sequence ID" value="CAI3977809.1"/>
    <property type="molecule type" value="Genomic_DNA"/>
</dbReference>
<sequence>AGIYPENHWDFSTELTADTADAFVKENVDAGKTAPSWNSVVAEFGKNPDVAFGDVALSKNQVRTIHGENQNPGAGGWPTVRYFNKETGYGGKPYPKKTSKAMCDELGPKESYMKEWIEEFATLCDANATDKTGCSEQQIKFIDKWKPQEDLKGQLTRLKGSLAASWCVLGMVDKDGASMKPDALKWVKERMKLIEQISLKCFVGVSKVPRDSVIAGLRASERQFLGARTLDVAKQWRPFSLLLPACREERRPMHKLQLLCQGRPCLVHKWTCLTVSMLIHMLIGMENPEDKKEDYKTFYMKQKYRQDTYQVMKHMKISASLDKGTPNMEKWNTRVKKEMNDWLAIYRRQNVSVGRQSYYSLYSAINTLASHFTSYGPKFPFPNKRRPRFFELCQQVEKYLEKGK</sequence>
<comment type="caution">
    <text evidence="1">The sequence shown here is derived from an EMBL/GenBank/DDBJ whole genome shotgun (WGS) entry which is preliminary data.</text>
</comment>
<accession>A0A9P1FI08</accession>
<protein>
    <submittedName>
        <fullName evidence="1">Uncharacterized protein</fullName>
    </submittedName>
</protein>
<evidence type="ECO:0000313" key="1">
    <source>
        <dbReference type="EMBL" id="CAI3977809.1"/>
    </source>
</evidence>
<dbReference type="OrthoDB" id="419533at2759"/>
<reference evidence="1" key="1">
    <citation type="submission" date="2022-10" db="EMBL/GenBank/DDBJ databases">
        <authorList>
            <person name="Chen Y."/>
            <person name="Dougan E. K."/>
            <person name="Chan C."/>
            <person name="Rhodes N."/>
            <person name="Thang M."/>
        </authorList>
    </citation>
    <scope>NUCLEOTIDE SEQUENCE</scope>
</reference>
<gene>
    <name evidence="1" type="ORF">C1SCF055_LOCUS5921</name>
</gene>
<dbReference type="GO" id="GO:0010207">
    <property type="term" value="P:photosystem II assembly"/>
    <property type="evidence" value="ECO:0007669"/>
    <property type="project" value="InterPro"/>
</dbReference>
<organism evidence="1">
    <name type="scientific">Cladocopium goreaui</name>
    <dbReference type="NCBI Taxonomy" id="2562237"/>
    <lineage>
        <taxon>Eukaryota</taxon>
        <taxon>Sar</taxon>
        <taxon>Alveolata</taxon>
        <taxon>Dinophyceae</taxon>
        <taxon>Suessiales</taxon>
        <taxon>Symbiodiniaceae</taxon>
        <taxon>Cladocopium</taxon>
    </lineage>
</organism>
<dbReference type="GO" id="GO:0010206">
    <property type="term" value="P:photosystem II repair"/>
    <property type="evidence" value="ECO:0007669"/>
    <property type="project" value="InterPro"/>
</dbReference>
<dbReference type="HAMAP" id="MF_01481">
    <property type="entry name" value="PSII_Psb27"/>
    <property type="match status" value="1"/>
</dbReference>
<feature type="non-terminal residue" evidence="1">
    <location>
        <position position="1"/>
    </location>
</feature>
<dbReference type="InterPro" id="IPR025585">
    <property type="entry name" value="PSII_Psb27"/>
</dbReference>
<dbReference type="PANTHER" id="PTHR34041">
    <property type="entry name" value="PHOTOSYSTEM II REPAIR PROTEIN PSB27-H1, CHLOROPLASTIC"/>
    <property type="match status" value="1"/>
</dbReference>
<dbReference type="Proteomes" id="UP001152797">
    <property type="component" value="Unassembled WGS sequence"/>
</dbReference>
<dbReference type="AlphaFoldDB" id="A0A9P1FI08"/>
<evidence type="ECO:0000313" key="2">
    <source>
        <dbReference type="EMBL" id="CAL4765121.1"/>
    </source>
</evidence>